<dbReference type="SUPFAM" id="SSF47027">
    <property type="entry name" value="Acyl-CoA binding protein"/>
    <property type="match status" value="1"/>
</dbReference>
<keyword evidence="2" id="KW-0446">Lipid-binding</keyword>
<dbReference type="STRING" id="133381.A0A2T9ZJZ4"/>
<accession>A0A2T9ZJZ4</accession>
<feature type="domain" description="ACB" evidence="3">
    <location>
        <begin position="8"/>
        <end position="92"/>
    </location>
</feature>
<name>A0A2T9ZJZ4_9FUNG</name>
<evidence type="ECO:0000259" key="3">
    <source>
        <dbReference type="PROSITE" id="PS51228"/>
    </source>
</evidence>
<comment type="caution">
    <text evidence="4">The sequence shown here is derived from an EMBL/GenBank/DDBJ whole genome shotgun (WGS) entry which is preliminary data.</text>
</comment>
<evidence type="ECO:0000256" key="2">
    <source>
        <dbReference type="ARBA" id="ARBA00023121"/>
    </source>
</evidence>
<dbReference type="InterPro" id="IPR035984">
    <property type="entry name" value="Acyl-CoA-binding_sf"/>
</dbReference>
<organism evidence="4 5">
    <name type="scientific">Smittium megazygosporum</name>
    <dbReference type="NCBI Taxonomy" id="133381"/>
    <lineage>
        <taxon>Eukaryota</taxon>
        <taxon>Fungi</taxon>
        <taxon>Fungi incertae sedis</taxon>
        <taxon>Zoopagomycota</taxon>
        <taxon>Kickxellomycotina</taxon>
        <taxon>Harpellomycetes</taxon>
        <taxon>Harpellales</taxon>
        <taxon>Legeriomycetaceae</taxon>
        <taxon>Smittium</taxon>
    </lineage>
</organism>
<protein>
    <recommendedName>
        <fullName evidence="3">ACB domain-containing protein</fullName>
    </recommendedName>
</protein>
<dbReference type="EMBL" id="MBFS01000064">
    <property type="protein sequence ID" value="PVV04919.1"/>
    <property type="molecule type" value="Genomic_DNA"/>
</dbReference>
<evidence type="ECO:0000256" key="1">
    <source>
        <dbReference type="ARBA" id="ARBA00005567"/>
    </source>
</evidence>
<dbReference type="GO" id="GO:0006631">
    <property type="term" value="P:fatty acid metabolic process"/>
    <property type="evidence" value="ECO:0007669"/>
    <property type="project" value="TreeGrafter"/>
</dbReference>
<dbReference type="PANTHER" id="PTHR23310:SF62">
    <property type="entry name" value="ACYL-COA BINDING PROTEIN 1, ISOFORM A"/>
    <property type="match status" value="1"/>
</dbReference>
<proteinExistence type="inferred from homology"/>
<dbReference type="Pfam" id="PF00887">
    <property type="entry name" value="ACBP"/>
    <property type="match status" value="1"/>
</dbReference>
<dbReference type="Proteomes" id="UP000245609">
    <property type="component" value="Unassembled WGS sequence"/>
</dbReference>
<dbReference type="PROSITE" id="PS51228">
    <property type="entry name" value="ACB_2"/>
    <property type="match status" value="1"/>
</dbReference>
<evidence type="ECO:0000313" key="5">
    <source>
        <dbReference type="Proteomes" id="UP000245609"/>
    </source>
</evidence>
<comment type="similarity">
    <text evidence="1">Belongs to the ACBP family.</text>
</comment>
<dbReference type="AlphaFoldDB" id="A0A2T9ZJZ4"/>
<dbReference type="InterPro" id="IPR014352">
    <property type="entry name" value="FERM/acyl-CoA-bd_prot_sf"/>
</dbReference>
<evidence type="ECO:0000313" key="4">
    <source>
        <dbReference type="EMBL" id="PVV04919.1"/>
    </source>
</evidence>
<gene>
    <name evidence="4" type="ORF">BB560_000574</name>
</gene>
<dbReference type="GO" id="GO:0000062">
    <property type="term" value="F:fatty-acyl-CoA binding"/>
    <property type="evidence" value="ECO:0007669"/>
    <property type="project" value="InterPro"/>
</dbReference>
<reference evidence="4 5" key="1">
    <citation type="journal article" date="2018" name="MBio">
        <title>Comparative Genomics Reveals the Core Gene Toolbox for the Fungus-Insect Symbiosis.</title>
        <authorList>
            <person name="Wang Y."/>
            <person name="Stata M."/>
            <person name="Wang W."/>
            <person name="Stajich J.E."/>
            <person name="White M.M."/>
            <person name="Moncalvo J.M."/>
        </authorList>
    </citation>
    <scope>NUCLEOTIDE SEQUENCE [LARGE SCALE GENOMIC DNA]</scope>
    <source>
        <strain evidence="4 5">SC-DP-2</strain>
    </source>
</reference>
<dbReference type="PRINTS" id="PR00689">
    <property type="entry name" value="ACOABINDINGP"/>
</dbReference>
<dbReference type="PANTHER" id="PTHR23310">
    <property type="entry name" value="ACYL-COA-BINDING PROTEIN, ACBP"/>
    <property type="match status" value="1"/>
</dbReference>
<dbReference type="Gene3D" id="1.20.80.10">
    <property type="match status" value="1"/>
</dbReference>
<keyword evidence="5" id="KW-1185">Reference proteome</keyword>
<sequence length="92" mass="10220">MADAESTGNAAFVKASQDVNNLTTKPSNEELLELYALFKQGIFGDNDTPAPGMFEFKAKAKYNAWREKAGMSKAEAQEKYIAYANSLIEKYK</sequence>
<dbReference type="OrthoDB" id="346910at2759"/>
<dbReference type="InterPro" id="IPR000582">
    <property type="entry name" value="Acyl-CoA-binding_protein"/>
</dbReference>